<evidence type="ECO:0000313" key="4">
    <source>
        <dbReference type="Proteomes" id="UP000219329"/>
    </source>
</evidence>
<comment type="cofactor">
    <cofactor evidence="1">
        <name>pyridoxal 5'-phosphate</name>
        <dbReference type="ChEBI" id="CHEBI:597326"/>
    </cofactor>
</comment>
<comment type="caution">
    <text evidence="3">The sequence shown here is derived from an EMBL/GenBank/DDBJ whole genome shotgun (WGS) entry which is preliminary data.</text>
</comment>
<dbReference type="CDD" id="cd00609">
    <property type="entry name" value="AAT_like"/>
    <property type="match status" value="1"/>
</dbReference>
<dbReference type="PANTHER" id="PTHR43510:SF1">
    <property type="entry name" value="AMINOTRANSFERASE FUNCTION, HYPOTHETICAL (EUROFUNG)"/>
    <property type="match status" value="1"/>
</dbReference>
<proteinExistence type="inferred from homology"/>
<dbReference type="Pfam" id="PF00155">
    <property type="entry name" value="Aminotran_1_2"/>
    <property type="match status" value="1"/>
</dbReference>
<keyword evidence="1 3" id="KW-0808">Transferase</keyword>
<sequence>MNLAKWALEKSVTIGMCMKFTPFDLEYSQSVWEQKVDFNLTESGVHPITLQELIGNDESLLNKLLSTEINYPHVNGSPPLRESIASLYNQATINNVLVTVGAAEANQIVVQTLLEDGDELATITPTYKQVWGIAENQGYKVKTFSLNSGDSWSLNIDELTAAVNEKTKVIAVVNPNNPTGHIFTETETQRIIAAAERVGAWILADEVYRGAEREQEEESESFFGLYDKVISVGSMSKAYGLPGLRIGWIVGPPDTVEKIWRRHEYATITASMLSNTLAAHALSPEIRPRLIARARNYIRNGFPILQKWMDAQEGLFSYTPPQASAVSFIKYNLDINSNDLMLKLINEASVFIGSGDSFGMDHHMRIAFGQEKEILEEAFARIQRTLENLS</sequence>
<dbReference type="PROSITE" id="PS00105">
    <property type="entry name" value="AA_TRANSFER_CLASS_1"/>
    <property type="match status" value="1"/>
</dbReference>
<dbReference type="EMBL" id="NTJZ01000002">
    <property type="protein sequence ID" value="PDH34920.1"/>
    <property type="molecule type" value="Genomic_DNA"/>
</dbReference>
<dbReference type="GO" id="GO:0008483">
    <property type="term" value="F:transaminase activity"/>
    <property type="evidence" value="ECO:0007669"/>
    <property type="project" value="UniProtKB-KW"/>
</dbReference>
<dbReference type="InterPro" id="IPR015422">
    <property type="entry name" value="PyrdxlP-dep_Trfase_small"/>
</dbReference>
<feature type="domain" description="Aminotransferase class I/classII large" evidence="2">
    <location>
        <begin position="69"/>
        <end position="382"/>
    </location>
</feature>
<dbReference type="SUPFAM" id="SSF53383">
    <property type="entry name" value="PLP-dependent transferases"/>
    <property type="match status" value="1"/>
</dbReference>
<dbReference type="InterPro" id="IPR015424">
    <property type="entry name" value="PyrdxlP-dep_Trfase"/>
</dbReference>
<dbReference type="Gene3D" id="3.40.640.10">
    <property type="entry name" value="Type I PLP-dependent aspartate aminotransferase-like (Major domain)"/>
    <property type="match status" value="1"/>
</dbReference>
<dbReference type="InterPro" id="IPR004838">
    <property type="entry name" value="NHTrfase_class1_PyrdxlP-BS"/>
</dbReference>
<evidence type="ECO:0000313" key="3">
    <source>
        <dbReference type="EMBL" id="PDH34920.1"/>
    </source>
</evidence>
<dbReference type="InterPro" id="IPR015421">
    <property type="entry name" value="PyrdxlP-dep_Trfase_major"/>
</dbReference>
<reference evidence="3 4" key="1">
    <citation type="submission" date="2017-08" db="EMBL/GenBank/DDBJ databases">
        <title>Fine stratification of microbial communities through a metagenomic profile of the photic zone.</title>
        <authorList>
            <person name="Haro-Moreno J.M."/>
            <person name="Lopez-Perez M."/>
            <person name="De La Torre J."/>
            <person name="Picazo A."/>
            <person name="Camacho A."/>
            <person name="Rodriguez-Valera F."/>
        </authorList>
    </citation>
    <scope>NUCLEOTIDE SEQUENCE [LARGE SCALE GENOMIC DNA]</scope>
    <source>
        <strain evidence="3">MED-G28</strain>
    </source>
</reference>
<comment type="similarity">
    <text evidence="1">Belongs to the class-I pyridoxal-phosphate-dependent aminotransferase family.</text>
</comment>
<dbReference type="AlphaFoldDB" id="A0A2A5WEJ7"/>
<dbReference type="Proteomes" id="UP000219329">
    <property type="component" value="Unassembled WGS sequence"/>
</dbReference>
<gene>
    <name evidence="3" type="ORF">CNF02_02540</name>
</gene>
<protein>
    <recommendedName>
        <fullName evidence="1">Aminotransferase</fullName>
        <ecNumber evidence="1">2.6.1.-</ecNumber>
    </recommendedName>
</protein>
<organism evidence="3 4">
    <name type="scientific">OM182 bacterium MED-G28</name>
    <dbReference type="NCBI Taxonomy" id="1986256"/>
    <lineage>
        <taxon>Bacteria</taxon>
        <taxon>Pseudomonadati</taxon>
        <taxon>Pseudomonadota</taxon>
        <taxon>Gammaproteobacteria</taxon>
        <taxon>OMG group</taxon>
        <taxon>OM182 clade</taxon>
    </lineage>
</organism>
<dbReference type="Gene3D" id="3.90.1150.10">
    <property type="entry name" value="Aspartate Aminotransferase, domain 1"/>
    <property type="match status" value="1"/>
</dbReference>
<evidence type="ECO:0000256" key="1">
    <source>
        <dbReference type="RuleBase" id="RU000481"/>
    </source>
</evidence>
<evidence type="ECO:0000259" key="2">
    <source>
        <dbReference type="Pfam" id="PF00155"/>
    </source>
</evidence>
<dbReference type="PANTHER" id="PTHR43510">
    <property type="entry name" value="AMINOTRANSFERASE FUNCTION, HYPOTHETICAL (EUROFUNG)"/>
    <property type="match status" value="1"/>
</dbReference>
<dbReference type="GO" id="GO:0030170">
    <property type="term" value="F:pyridoxal phosphate binding"/>
    <property type="evidence" value="ECO:0007669"/>
    <property type="project" value="InterPro"/>
</dbReference>
<dbReference type="EC" id="2.6.1.-" evidence="1"/>
<dbReference type="InterPro" id="IPR004839">
    <property type="entry name" value="Aminotransferase_I/II_large"/>
</dbReference>
<accession>A0A2A5WEJ7</accession>
<keyword evidence="1 3" id="KW-0032">Aminotransferase</keyword>
<name>A0A2A5WEJ7_9GAMM</name>